<dbReference type="VEuPathDB" id="ToxoDB:CSUI_004966"/>
<proteinExistence type="predicted"/>
<dbReference type="Proteomes" id="UP000221165">
    <property type="component" value="Unassembled WGS sequence"/>
</dbReference>
<dbReference type="GeneID" id="94428358"/>
<name>A0A2C6KWU8_9APIC</name>
<dbReference type="RefSeq" id="XP_067922873.1">
    <property type="nucleotide sequence ID" value="XM_068065147.1"/>
</dbReference>
<evidence type="ECO:0000313" key="2">
    <source>
        <dbReference type="EMBL" id="PHJ21189.1"/>
    </source>
</evidence>
<reference evidence="2 3" key="1">
    <citation type="journal article" date="2017" name="Int. J. Parasitol.">
        <title>The genome of the protozoan parasite Cystoisospora suis and a reverse vaccinology approach to identify vaccine candidates.</title>
        <authorList>
            <person name="Palmieri N."/>
            <person name="Shrestha A."/>
            <person name="Ruttkowski B."/>
            <person name="Beck T."/>
            <person name="Vogl C."/>
            <person name="Tomley F."/>
            <person name="Blake D.P."/>
            <person name="Joachim A."/>
        </authorList>
    </citation>
    <scope>NUCLEOTIDE SEQUENCE [LARGE SCALE GENOMIC DNA]</scope>
    <source>
        <strain evidence="2 3">Wien I</strain>
    </source>
</reference>
<dbReference type="EMBL" id="MIGC01002384">
    <property type="protein sequence ID" value="PHJ21189.1"/>
    <property type="molecule type" value="Genomic_DNA"/>
</dbReference>
<gene>
    <name evidence="2" type="ORF">CSUI_004966</name>
</gene>
<feature type="compositionally biased region" description="Polar residues" evidence="1">
    <location>
        <begin position="23"/>
        <end position="32"/>
    </location>
</feature>
<evidence type="ECO:0000313" key="3">
    <source>
        <dbReference type="Proteomes" id="UP000221165"/>
    </source>
</evidence>
<protein>
    <submittedName>
        <fullName evidence="2">Uncharacterized protein</fullName>
    </submittedName>
</protein>
<accession>A0A2C6KWU8</accession>
<sequence>MLEERARRRAGTRENQNEDRSTPLLQTLSPTQEDGVISRLHPPCASKVLFAAV</sequence>
<feature type="compositionally biased region" description="Basic and acidic residues" evidence="1">
    <location>
        <begin position="1"/>
        <end position="21"/>
    </location>
</feature>
<dbReference type="AlphaFoldDB" id="A0A2C6KWU8"/>
<evidence type="ECO:0000256" key="1">
    <source>
        <dbReference type="SAM" id="MobiDB-lite"/>
    </source>
</evidence>
<feature type="region of interest" description="Disordered" evidence="1">
    <location>
        <begin position="1"/>
        <end position="38"/>
    </location>
</feature>
<keyword evidence="3" id="KW-1185">Reference proteome</keyword>
<organism evidence="2 3">
    <name type="scientific">Cystoisospora suis</name>
    <dbReference type="NCBI Taxonomy" id="483139"/>
    <lineage>
        <taxon>Eukaryota</taxon>
        <taxon>Sar</taxon>
        <taxon>Alveolata</taxon>
        <taxon>Apicomplexa</taxon>
        <taxon>Conoidasida</taxon>
        <taxon>Coccidia</taxon>
        <taxon>Eucoccidiorida</taxon>
        <taxon>Eimeriorina</taxon>
        <taxon>Sarcocystidae</taxon>
        <taxon>Cystoisospora</taxon>
    </lineage>
</organism>
<comment type="caution">
    <text evidence="2">The sequence shown here is derived from an EMBL/GenBank/DDBJ whole genome shotgun (WGS) entry which is preliminary data.</text>
</comment>